<name>A0AAW9EFI8_KLEAE</name>
<dbReference type="Proteomes" id="UP001279012">
    <property type="component" value="Unassembled WGS sequence"/>
</dbReference>
<evidence type="ECO:0000313" key="1">
    <source>
        <dbReference type="EMBL" id="MDX7018968.1"/>
    </source>
</evidence>
<gene>
    <name evidence="1" type="ORF">SJ059_31570</name>
</gene>
<organism evidence="1 2">
    <name type="scientific">Klebsiella aerogenes</name>
    <name type="common">Enterobacter aerogenes</name>
    <dbReference type="NCBI Taxonomy" id="548"/>
    <lineage>
        <taxon>Bacteria</taxon>
        <taxon>Pseudomonadati</taxon>
        <taxon>Pseudomonadota</taxon>
        <taxon>Gammaproteobacteria</taxon>
        <taxon>Enterobacterales</taxon>
        <taxon>Enterobacteriaceae</taxon>
        <taxon>Klebsiella/Raoultella group</taxon>
        <taxon>Klebsiella</taxon>
    </lineage>
</organism>
<feature type="non-terminal residue" evidence="1">
    <location>
        <position position="1"/>
    </location>
</feature>
<proteinExistence type="predicted"/>
<dbReference type="EMBL" id="JAWZZT010001529">
    <property type="protein sequence ID" value="MDX7018968.1"/>
    <property type="molecule type" value="Genomic_DNA"/>
</dbReference>
<evidence type="ECO:0000313" key="2">
    <source>
        <dbReference type="Proteomes" id="UP001279012"/>
    </source>
</evidence>
<accession>A0AAW9EFI8</accession>
<dbReference type="AlphaFoldDB" id="A0AAW9EFI8"/>
<sequence length="83" mass="9745">ILDNAPEHIITGPWKRLVYDAEGRIQRAGYSLCLLERLQDALRRRDIWLENSDRWGNPREKLLQGEEWQAQRVPVCRALGHPT</sequence>
<comment type="caution">
    <text evidence="1">The sequence shown here is derived from an EMBL/GenBank/DDBJ whole genome shotgun (WGS) entry which is preliminary data.</text>
</comment>
<reference evidence="1" key="1">
    <citation type="submission" date="2023-11" db="EMBL/GenBank/DDBJ databases">
        <title>Detection of rare carbapenemases in Enterobacterales - comparison of two colorimetric and two CIM-based carbapenemase assays.</title>
        <authorList>
            <person name="Schaffarczyk L."/>
            <person name="Noster J."/>
            <person name="Stelzer Y."/>
            <person name="Sattler J."/>
            <person name="Gatermann S."/>
            <person name="Hamprecht A."/>
        </authorList>
    </citation>
    <scope>NUCLEOTIDE SEQUENCE</scope>
    <source>
        <strain evidence="1">CIM-Cont-037</strain>
    </source>
</reference>
<feature type="non-terminal residue" evidence="1">
    <location>
        <position position="83"/>
    </location>
</feature>
<protein>
    <submittedName>
        <fullName evidence="1">Uncharacterized protein</fullName>
    </submittedName>
</protein>